<evidence type="ECO:0000256" key="2">
    <source>
        <dbReference type="PIRNR" id="PIRNR006276"/>
    </source>
</evidence>
<dbReference type="InterPro" id="IPR006015">
    <property type="entry name" value="Universal_stress_UspA"/>
</dbReference>
<comment type="caution">
    <text evidence="4">The sequence shown here is derived from an EMBL/GenBank/DDBJ whole genome shotgun (WGS) entry which is preliminary data.</text>
</comment>
<proteinExistence type="inferred from homology"/>
<reference evidence="4" key="1">
    <citation type="journal article" date="2020" name="mSystems">
        <title>Genome- and Community-Level Interaction Insights into Carbon Utilization and Element Cycling Functions of Hydrothermarchaeota in Hydrothermal Sediment.</title>
        <authorList>
            <person name="Zhou Z."/>
            <person name="Liu Y."/>
            <person name="Xu W."/>
            <person name="Pan J."/>
            <person name="Luo Z.H."/>
            <person name="Li M."/>
        </authorList>
    </citation>
    <scope>NUCLEOTIDE SEQUENCE [LARGE SCALE GENOMIC DNA]</scope>
    <source>
        <strain evidence="4">SpSt-776</strain>
    </source>
</reference>
<evidence type="ECO:0000256" key="1">
    <source>
        <dbReference type="ARBA" id="ARBA00008791"/>
    </source>
</evidence>
<accession>A0A7C3WU65</accession>
<dbReference type="GO" id="GO:0005737">
    <property type="term" value="C:cytoplasm"/>
    <property type="evidence" value="ECO:0007669"/>
    <property type="project" value="UniProtKB-SubCell"/>
</dbReference>
<dbReference type="CDD" id="cd00293">
    <property type="entry name" value="USP-like"/>
    <property type="match status" value="1"/>
</dbReference>
<keyword evidence="2" id="KW-0963">Cytoplasm</keyword>
<dbReference type="PIRSF" id="PIRSF006276">
    <property type="entry name" value="UspA"/>
    <property type="match status" value="1"/>
</dbReference>
<dbReference type="PRINTS" id="PR01438">
    <property type="entry name" value="UNVRSLSTRESS"/>
</dbReference>
<dbReference type="Gene3D" id="3.40.50.620">
    <property type="entry name" value="HUPs"/>
    <property type="match status" value="1"/>
</dbReference>
<name>A0A7C3WU65_9BACT</name>
<sequence length="137" mass="14602">MKVLVPTDGSEQAMKAVQKALELAEKSGAEVTLMTVAPFAPDILDEMTPRTQERLEAEAAAILNQAKELFEKKGLKVNTVLEAGLVPANNILRLAEEGKFDCIIMGSTGRTGLARILMGSTAAKVVAHAPCEVTIVR</sequence>
<dbReference type="PANTHER" id="PTHR46268:SF6">
    <property type="entry name" value="UNIVERSAL STRESS PROTEIN UP12"/>
    <property type="match status" value="1"/>
</dbReference>
<comment type="subcellular location">
    <subcellularLocation>
        <location evidence="2">Cytoplasm</location>
    </subcellularLocation>
</comment>
<evidence type="ECO:0000259" key="3">
    <source>
        <dbReference type="Pfam" id="PF00582"/>
    </source>
</evidence>
<protein>
    <recommendedName>
        <fullName evidence="2">Universal stress protein</fullName>
    </recommendedName>
</protein>
<dbReference type="EMBL" id="DTHB01000053">
    <property type="protein sequence ID" value="HGB15457.1"/>
    <property type="molecule type" value="Genomic_DNA"/>
</dbReference>
<dbReference type="PANTHER" id="PTHR46268">
    <property type="entry name" value="STRESS RESPONSE PROTEIN NHAX"/>
    <property type="match status" value="1"/>
</dbReference>
<evidence type="ECO:0000313" key="4">
    <source>
        <dbReference type="EMBL" id="HGB15457.1"/>
    </source>
</evidence>
<dbReference type="SUPFAM" id="SSF52402">
    <property type="entry name" value="Adenine nucleotide alpha hydrolases-like"/>
    <property type="match status" value="1"/>
</dbReference>
<comment type="similarity">
    <text evidence="1 2">Belongs to the universal stress protein A family.</text>
</comment>
<dbReference type="InterPro" id="IPR006016">
    <property type="entry name" value="UspA"/>
</dbReference>
<dbReference type="Pfam" id="PF00582">
    <property type="entry name" value="Usp"/>
    <property type="match status" value="1"/>
</dbReference>
<organism evidence="4">
    <name type="scientific">Desulfobacca acetoxidans</name>
    <dbReference type="NCBI Taxonomy" id="60893"/>
    <lineage>
        <taxon>Bacteria</taxon>
        <taxon>Pseudomonadati</taxon>
        <taxon>Thermodesulfobacteriota</taxon>
        <taxon>Desulfobaccia</taxon>
        <taxon>Desulfobaccales</taxon>
        <taxon>Desulfobaccaceae</taxon>
        <taxon>Desulfobacca</taxon>
    </lineage>
</organism>
<dbReference type="InterPro" id="IPR014729">
    <property type="entry name" value="Rossmann-like_a/b/a_fold"/>
</dbReference>
<feature type="domain" description="UspA" evidence="3">
    <location>
        <begin position="2"/>
        <end position="137"/>
    </location>
</feature>
<dbReference type="AlphaFoldDB" id="A0A7C3WU65"/>
<gene>
    <name evidence="4" type="ORF">ENV62_09525</name>
</gene>